<organism evidence="1 2">
    <name type="scientific">Chryseobacterium arthrosphaerae</name>
    <dbReference type="NCBI Taxonomy" id="651561"/>
    <lineage>
        <taxon>Bacteria</taxon>
        <taxon>Pseudomonadati</taxon>
        <taxon>Bacteroidota</taxon>
        <taxon>Flavobacteriia</taxon>
        <taxon>Flavobacteriales</taxon>
        <taxon>Weeksellaceae</taxon>
        <taxon>Chryseobacterium group</taxon>
        <taxon>Chryseobacterium</taxon>
    </lineage>
</organism>
<comment type="caution">
    <text evidence="1">The sequence shown here is derived from an EMBL/GenBank/DDBJ whole genome shotgun (WGS) entry which is preliminary data.</text>
</comment>
<evidence type="ECO:0000313" key="2">
    <source>
        <dbReference type="Proteomes" id="UP000093432"/>
    </source>
</evidence>
<dbReference type="EMBL" id="MAYG01000001">
    <property type="protein sequence ID" value="OCA74497.1"/>
    <property type="molecule type" value="Genomic_DNA"/>
</dbReference>
<proteinExistence type="predicted"/>
<evidence type="ECO:0000313" key="1">
    <source>
        <dbReference type="EMBL" id="OCA74497.1"/>
    </source>
</evidence>
<accession>A0A1B8ZSD6</accession>
<protein>
    <submittedName>
        <fullName evidence="1">Uncharacterized protein</fullName>
    </submittedName>
</protein>
<dbReference type="AlphaFoldDB" id="A0A1B8ZSD6"/>
<name>A0A1B8ZSD6_9FLAO</name>
<gene>
    <name evidence="1" type="ORF">BBI00_09225</name>
</gene>
<sequence>MQNKAMMNAVNMKHDISYHLEANRFILYLEITNHSGGERRFYFSNDTGRLARNGIRLFNTKNEEIQAYEKAFISPAYTTEPVPENRLLPDERQRFKLPAKVFEEENELILSFKGISFRVPRNEKFYITFDFLGIPSNRLEVFIEMVNDRDILEKEDWEYYIFDHEGTIQLSVPVIWSNLGFDVLYTLSESEKEDYLRRGIEALEGRIEDMRKNALHYEMNSWK</sequence>
<reference evidence="2" key="1">
    <citation type="submission" date="2016-07" db="EMBL/GenBank/DDBJ databases">
        <authorList>
            <person name="Florea S."/>
            <person name="Webb J.S."/>
            <person name="Jaromczyk J."/>
            <person name="Schardl C.L."/>
        </authorList>
    </citation>
    <scope>NUCLEOTIDE SEQUENCE [LARGE SCALE GENOMIC DNA]</scope>
    <source>
        <strain evidence="2">CC-VM-7</strain>
    </source>
</reference>
<dbReference type="Proteomes" id="UP000093432">
    <property type="component" value="Unassembled WGS sequence"/>
</dbReference>